<reference evidence="2" key="1">
    <citation type="submission" date="2018-08" db="EMBL/GenBank/DDBJ databases">
        <title>Identification of Burkholderia cepacia strains that express a Burkholderia pseudomallei-like capsular polysaccharide.</title>
        <authorList>
            <person name="Burtnick M.N."/>
            <person name="Vongsouvath M."/>
            <person name="Newton P."/>
            <person name="Wuthiekanun V."/>
            <person name="Limmathurotsakul D."/>
            <person name="Brett P.J."/>
            <person name="Chantratita N."/>
            <person name="Dance D.A."/>
        </authorList>
    </citation>
    <scope>NUCLEOTIDE SEQUENCE</scope>
    <source>
        <strain evidence="2">SBXCC001</strain>
    </source>
</reference>
<evidence type="ECO:0000313" key="3">
    <source>
        <dbReference type="Proteomes" id="UP001272137"/>
    </source>
</evidence>
<sequence length="52" mass="6184">MGKATLRPAQGVTLHGQYHERPEQQRSQALYPVRSDRGTRRFAVLYRRFSYF</sequence>
<evidence type="ECO:0000256" key="1">
    <source>
        <dbReference type="SAM" id="MobiDB-lite"/>
    </source>
</evidence>
<feature type="region of interest" description="Disordered" evidence="1">
    <location>
        <begin position="1"/>
        <end position="28"/>
    </location>
</feature>
<accession>A0AAW9CPU9</accession>
<dbReference type="AlphaFoldDB" id="A0AAW9CPU9"/>
<evidence type="ECO:0000313" key="2">
    <source>
        <dbReference type="EMBL" id="MDW9250832.1"/>
    </source>
</evidence>
<comment type="caution">
    <text evidence="2">The sequence shown here is derived from an EMBL/GenBank/DDBJ whole genome shotgun (WGS) entry which is preliminary data.</text>
</comment>
<name>A0AAW9CPU9_BURTH</name>
<gene>
    <name evidence="2" type="ORF">C7S16_5723</name>
</gene>
<organism evidence="2 3">
    <name type="scientific">Burkholderia thailandensis</name>
    <dbReference type="NCBI Taxonomy" id="57975"/>
    <lineage>
        <taxon>Bacteria</taxon>
        <taxon>Pseudomonadati</taxon>
        <taxon>Pseudomonadota</taxon>
        <taxon>Betaproteobacteria</taxon>
        <taxon>Burkholderiales</taxon>
        <taxon>Burkholderiaceae</taxon>
        <taxon>Burkholderia</taxon>
        <taxon>pseudomallei group</taxon>
    </lineage>
</organism>
<proteinExistence type="predicted"/>
<dbReference type="Proteomes" id="UP001272137">
    <property type="component" value="Unassembled WGS sequence"/>
</dbReference>
<dbReference type="EMBL" id="QXCT01000001">
    <property type="protein sequence ID" value="MDW9250832.1"/>
    <property type="molecule type" value="Genomic_DNA"/>
</dbReference>
<protein>
    <submittedName>
        <fullName evidence="2">Uncharacterized protein</fullName>
    </submittedName>
</protein>